<comment type="caution">
    <text evidence="1">The sequence shown here is derived from an EMBL/GenBank/DDBJ whole genome shotgun (WGS) entry which is preliminary data.</text>
</comment>
<sequence length="276" mass="30326">MLLFPFLQRLRVTFGHIDTTSPTSANTTVFDVGVDYKRPLTFLEGATMTDDIAAKIEALLDEAENAATLAARPWLQARAFANLASHAAALGDGPRFSRYLDYAERGIRRLSPFDRSTIILTLIRACTKANMPEKATSLAESADIDARRIRTPWKRRISLETCFRSYLIIGDLDRARDILEFQEKYVDGDYQMSDLAIAMVKIGRIAEAEKLGRSIGDSGCRSLALRKVAIAHICDGNAEACHAAIEAITELGWKAIALGELAEHMGTLFTATASKA</sequence>
<name>A0A2N3PXE7_9PROT</name>
<evidence type="ECO:0000313" key="1">
    <source>
        <dbReference type="EMBL" id="PKU25055.1"/>
    </source>
</evidence>
<protein>
    <recommendedName>
        <fullName evidence="3">MalT-like TPR region domain-containing protein</fullName>
    </recommendedName>
</protein>
<organism evidence="1 2">
    <name type="scientific">Telmatospirillum siberiense</name>
    <dbReference type="NCBI Taxonomy" id="382514"/>
    <lineage>
        <taxon>Bacteria</taxon>
        <taxon>Pseudomonadati</taxon>
        <taxon>Pseudomonadota</taxon>
        <taxon>Alphaproteobacteria</taxon>
        <taxon>Rhodospirillales</taxon>
        <taxon>Rhodospirillaceae</taxon>
        <taxon>Telmatospirillum</taxon>
    </lineage>
</organism>
<reference evidence="2" key="1">
    <citation type="submission" date="2017-12" db="EMBL/GenBank/DDBJ databases">
        <title>Draft genome sequence of Telmatospirillum siberiense 26-4b1T, an acidotolerant peatland alphaproteobacterium potentially involved in sulfur cycling.</title>
        <authorList>
            <person name="Hausmann B."/>
            <person name="Pjevac P."/>
            <person name="Schreck K."/>
            <person name="Herbold C.W."/>
            <person name="Daims H."/>
            <person name="Wagner M."/>
            <person name="Pester M."/>
            <person name="Loy A."/>
        </authorList>
    </citation>
    <scope>NUCLEOTIDE SEQUENCE [LARGE SCALE GENOMIC DNA]</scope>
    <source>
        <strain evidence="2">26-4b1</strain>
    </source>
</reference>
<dbReference type="EMBL" id="PIUM01000006">
    <property type="protein sequence ID" value="PKU25055.1"/>
    <property type="molecule type" value="Genomic_DNA"/>
</dbReference>
<keyword evidence="2" id="KW-1185">Reference proteome</keyword>
<gene>
    <name evidence="1" type="ORF">CWS72_07530</name>
</gene>
<proteinExistence type="predicted"/>
<evidence type="ECO:0000313" key="2">
    <source>
        <dbReference type="Proteomes" id="UP000233293"/>
    </source>
</evidence>
<accession>A0A2N3PXE7</accession>
<dbReference type="Gene3D" id="1.25.40.10">
    <property type="entry name" value="Tetratricopeptide repeat domain"/>
    <property type="match status" value="1"/>
</dbReference>
<dbReference type="Proteomes" id="UP000233293">
    <property type="component" value="Unassembled WGS sequence"/>
</dbReference>
<dbReference type="InterPro" id="IPR011990">
    <property type="entry name" value="TPR-like_helical_dom_sf"/>
</dbReference>
<evidence type="ECO:0008006" key="3">
    <source>
        <dbReference type="Google" id="ProtNLM"/>
    </source>
</evidence>
<dbReference type="AlphaFoldDB" id="A0A2N3PXE7"/>